<organism evidence="3 4">
    <name type="scientific">Rubricoccus marinus</name>
    <dbReference type="NCBI Taxonomy" id="716817"/>
    <lineage>
        <taxon>Bacteria</taxon>
        <taxon>Pseudomonadati</taxon>
        <taxon>Rhodothermota</taxon>
        <taxon>Rhodothermia</taxon>
        <taxon>Rhodothermales</taxon>
        <taxon>Rubricoccaceae</taxon>
        <taxon>Rubricoccus</taxon>
    </lineage>
</organism>
<comment type="caution">
    <text evidence="3">The sequence shown here is derived from an EMBL/GenBank/DDBJ whole genome shotgun (WGS) entry which is preliminary data.</text>
</comment>
<dbReference type="SUPFAM" id="SSF117892">
    <property type="entry name" value="Band 7/SPFH domain"/>
    <property type="match status" value="1"/>
</dbReference>
<dbReference type="InParanoid" id="A0A259TVL7"/>
<name>A0A259TVL7_9BACT</name>
<dbReference type="InterPro" id="IPR036013">
    <property type="entry name" value="Band_7/SPFH_dom_sf"/>
</dbReference>
<dbReference type="Gene3D" id="3.30.479.30">
    <property type="entry name" value="Band 7 domain"/>
    <property type="match status" value="1"/>
</dbReference>
<protein>
    <recommendedName>
        <fullName evidence="2">Band 7 domain-containing protein</fullName>
    </recommendedName>
</protein>
<feature type="domain" description="Band 7" evidence="2">
    <location>
        <begin position="17"/>
        <end position="183"/>
    </location>
</feature>
<dbReference type="Pfam" id="PF01145">
    <property type="entry name" value="Band_7"/>
    <property type="match status" value="1"/>
</dbReference>
<evidence type="ECO:0000256" key="1">
    <source>
        <dbReference type="ARBA" id="ARBA00004167"/>
    </source>
</evidence>
<dbReference type="Proteomes" id="UP000216446">
    <property type="component" value="Unassembled WGS sequence"/>
</dbReference>
<keyword evidence="4" id="KW-1185">Reference proteome</keyword>
<evidence type="ECO:0000313" key="3">
    <source>
        <dbReference type="EMBL" id="OZC01812.1"/>
    </source>
</evidence>
<evidence type="ECO:0000259" key="2">
    <source>
        <dbReference type="Pfam" id="PF01145"/>
    </source>
</evidence>
<dbReference type="AlphaFoldDB" id="A0A259TVL7"/>
<reference evidence="3 4" key="1">
    <citation type="submission" date="2016-11" db="EMBL/GenBank/DDBJ databases">
        <title>Study of marine rhodopsin-containing bacteria.</title>
        <authorList>
            <person name="Yoshizawa S."/>
            <person name="Kumagai Y."/>
            <person name="Kogure K."/>
        </authorList>
    </citation>
    <scope>NUCLEOTIDE SEQUENCE [LARGE SCALE GENOMIC DNA]</scope>
    <source>
        <strain evidence="3 4">SG-29</strain>
    </source>
</reference>
<gene>
    <name evidence="3" type="ORF">BSZ36_01700</name>
</gene>
<accession>A0A259TVL7</accession>
<dbReference type="InterPro" id="IPR001107">
    <property type="entry name" value="Band_7"/>
</dbReference>
<sequence>MFVSHFKGAPSAFVRQYRGGEVVRQGRGLSFFYAPMTTTVVSVPVTTQDLPFAFSETTSDFQDVAVQGQLTYRISDPERAAELLDFSVQPATQRYRSEDPQKLEDRILSAVRAQARAWVRQRPLEAALKDADALAASLLARVRQDATLAEMGIAVEALYLGSITAAPETKRALEAEYREALLRRADEAVYGRRAAAVAEERRIRQSELDTEVELETARQRLVEQQAQNQITLAEADARADEMKLAPYAELPARTLVGLALRDWAEHGGSVDALTVTPDLVTNLVQALGRENR</sequence>
<dbReference type="OrthoDB" id="3469168at2"/>
<evidence type="ECO:0000313" key="4">
    <source>
        <dbReference type="Proteomes" id="UP000216446"/>
    </source>
</evidence>
<dbReference type="EMBL" id="MQWB01000001">
    <property type="protein sequence ID" value="OZC01812.1"/>
    <property type="molecule type" value="Genomic_DNA"/>
</dbReference>
<dbReference type="RefSeq" id="WP_094545432.1">
    <property type="nucleotide sequence ID" value="NZ_MQWB01000001.1"/>
</dbReference>
<proteinExistence type="predicted"/>
<dbReference type="GO" id="GO:0016020">
    <property type="term" value="C:membrane"/>
    <property type="evidence" value="ECO:0007669"/>
    <property type="project" value="UniProtKB-SubCell"/>
</dbReference>
<comment type="subcellular location">
    <subcellularLocation>
        <location evidence="1">Membrane</location>
        <topology evidence="1">Single-pass membrane protein</topology>
    </subcellularLocation>
</comment>